<proteinExistence type="predicted"/>
<dbReference type="OrthoDB" id="2607755at2759"/>
<reference evidence="2 3" key="1">
    <citation type="journal article" date="2018" name="Evol. Lett.">
        <title>Horizontal gene cluster transfer increased hallucinogenic mushroom diversity.</title>
        <authorList>
            <person name="Reynolds H.T."/>
            <person name="Vijayakumar V."/>
            <person name="Gluck-Thaler E."/>
            <person name="Korotkin H.B."/>
            <person name="Matheny P.B."/>
            <person name="Slot J.C."/>
        </authorList>
    </citation>
    <scope>NUCLEOTIDE SEQUENCE [LARGE SCALE GENOMIC DNA]</scope>
    <source>
        <strain evidence="2 3">2631</strain>
    </source>
</reference>
<evidence type="ECO:0000313" key="2">
    <source>
        <dbReference type="EMBL" id="PPQ84127.1"/>
    </source>
</evidence>
<dbReference type="Proteomes" id="UP000283269">
    <property type="component" value="Unassembled WGS sequence"/>
</dbReference>
<evidence type="ECO:0000313" key="3">
    <source>
        <dbReference type="Proteomes" id="UP000283269"/>
    </source>
</evidence>
<feature type="transmembrane region" description="Helical" evidence="1">
    <location>
        <begin position="43"/>
        <end position="63"/>
    </location>
</feature>
<keyword evidence="1" id="KW-1133">Transmembrane helix</keyword>
<sequence>MSSIFKFNPLTAASYLWKIRKAPVVPIPKTNAYPLFQGKPSFIARWALVILSFDVMYMGNMVYECLEGGQLYHNPFEKVKPKKADESTTETPTKPLWTRMAFAAFHVGIGGFVAAFLISQRASWVRSMTVVRPISTKPGSTKPTRIFIEVAGHPTGYGHSMLIKDCALAPTKMNKDIMMILAGRDGKFAFHPVGSTIGGKQMPATGDIAKVNMLKIWKELGGKIELSAN</sequence>
<name>A0A409X048_PSICY</name>
<dbReference type="InParanoid" id="A0A409X048"/>
<keyword evidence="1" id="KW-0472">Membrane</keyword>
<keyword evidence="1" id="KW-0812">Transmembrane</keyword>
<dbReference type="EMBL" id="NHYD01002926">
    <property type="protein sequence ID" value="PPQ84127.1"/>
    <property type="molecule type" value="Genomic_DNA"/>
</dbReference>
<comment type="caution">
    <text evidence="2">The sequence shown here is derived from an EMBL/GenBank/DDBJ whole genome shotgun (WGS) entry which is preliminary data.</text>
</comment>
<keyword evidence="3" id="KW-1185">Reference proteome</keyword>
<protein>
    <submittedName>
        <fullName evidence="2">Uncharacterized protein</fullName>
    </submittedName>
</protein>
<feature type="transmembrane region" description="Helical" evidence="1">
    <location>
        <begin position="96"/>
        <end position="118"/>
    </location>
</feature>
<gene>
    <name evidence="2" type="ORF">CVT25_003340</name>
</gene>
<dbReference type="AlphaFoldDB" id="A0A409X048"/>
<evidence type="ECO:0000256" key="1">
    <source>
        <dbReference type="SAM" id="Phobius"/>
    </source>
</evidence>
<organism evidence="2 3">
    <name type="scientific">Psilocybe cyanescens</name>
    <dbReference type="NCBI Taxonomy" id="93625"/>
    <lineage>
        <taxon>Eukaryota</taxon>
        <taxon>Fungi</taxon>
        <taxon>Dikarya</taxon>
        <taxon>Basidiomycota</taxon>
        <taxon>Agaricomycotina</taxon>
        <taxon>Agaricomycetes</taxon>
        <taxon>Agaricomycetidae</taxon>
        <taxon>Agaricales</taxon>
        <taxon>Agaricineae</taxon>
        <taxon>Strophariaceae</taxon>
        <taxon>Psilocybe</taxon>
    </lineage>
</organism>
<accession>A0A409X048</accession>